<accession>A0A8T3YJ04</accession>
<dbReference type="InterPro" id="IPR014752">
    <property type="entry name" value="Arrestin-like_C"/>
</dbReference>
<keyword evidence="1" id="KW-0812">Transmembrane</keyword>
<feature type="transmembrane region" description="Helical" evidence="1">
    <location>
        <begin position="7"/>
        <end position="30"/>
    </location>
</feature>
<comment type="caution">
    <text evidence="2">The sequence shown here is derived from an EMBL/GenBank/DDBJ whole genome shotgun (WGS) entry which is preliminary data.</text>
</comment>
<evidence type="ECO:0000313" key="3">
    <source>
        <dbReference type="Proteomes" id="UP000732298"/>
    </source>
</evidence>
<dbReference type="Gene3D" id="2.60.40.640">
    <property type="match status" value="1"/>
</dbReference>
<proteinExistence type="predicted"/>
<protein>
    <recommendedName>
        <fullName evidence="4">Arrestin-like N-terminal domain-containing protein</fullName>
    </recommendedName>
</protein>
<dbReference type="Proteomes" id="UP000732298">
    <property type="component" value="Unassembled WGS sequence"/>
</dbReference>
<dbReference type="EMBL" id="JACQPB010000034">
    <property type="protein sequence ID" value="MBI4210504.1"/>
    <property type="molecule type" value="Genomic_DNA"/>
</dbReference>
<feature type="transmembrane region" description="Helical" evidence="1">
    <location>
        <begin position="36"/>
        <end position="55"/>
    </location>
</feature>
<dbReference type="InterPro" id="IPR014756">
    <property type="entry name" value="Ig_E-set"/>
</dbReference>
<reference evidence="2" key="1">
    <citation type="submission" date="2020-07" db="EMBL/GenBank/DDBJ databases">
        <title>Huge and variable diversity of episymbiotic CPR bacteria and DPANN archaea in groundwater ecosystems.</title>
        <authorList>
            <person name="He C.Y."/>
            <person name="Keren R."/>
            <person name="Whittaker M."/>
            <person name="Farag I.F."/>
            <person name="Doudna J."/>
            <person name="Cate J.H.D."/>
            <person name="Banfield J.F."/>
        </authorList>
    </citation>
    <scope>NUCLEOTIDE SEQUENCE</scope>
    <source>
        <strain evidence="2">NC_groundwater_1296_Ag_S-0.2um_52_80</strain>
    </source>
</reference>
<dbReference type="AlphaFoldDB" id="A0A8T3YJ04"/>
<gene>
    <name evidence="2" type="ORF">HY544_03300</name>
</gene>
<dbReference type="SUPFAM" id="SSF81296">
    <property type="entry name" value="E set domains"/>
    <property type="match status" value="1"/>
</dbReference>
<name>A0A8T3YJ04_9ARCH</name>
<evidence type="ECO:0008006" key="4">
    <source>
        <dbReference type="Google" id="ProtNLM"/>
    </source>
</evidence>
<sequence>MKLLKRIAGFITYILVAAIVVNIAFTWELADKTMRLPTIIILVAIGFVFLVDLMIELKNAFKIGPVKMELAPNKIDFHPGEFIEGYVQLTVSKPISARALKVGLIAESEVRTDKRTKTITYCDVVEELEGEKEYTPSSAPVSYTFKIQIPPETLDKIQHGTEKIKEMAGQNKLVSLGLDYLNSKAIGEIEWRLYAILDVPMNLDVSREIILRVTP</sequence>
<keyword evidence="1" id="KW-1133">Transmembrane helix</keyword>
<evidence type="ECO:0000313" key="2">
    <source>
        <dbReference type="EMBL" id="MBI4210504.1"/>
    </source>
</evidence>
<organism evidence="2 3">
    <name type="scientific">Candidatus Iainarchaeum sp</name>
    <dbReference type="NCBI Taxonomy" id="3101447"/>
    <lineage>
        <taxon>Archaea</taxon>
        <taxon>Candidatus Iainarchaeota</taxon>
        <taxon>Candidatus Iainarchaeia</taxon>
        <taxon>Candidatus Iainarchaeales</taxon>
        <taxon>Candidatus Iainarchaeaceae</taxon>
        <taxon>Candidatus Iainarchaeum</taxon>
    </lineage>
</organism>
<evidence type="ECO:0000256" key="1">
    <source>
        <dbReference type="SAM" id="Phobius"/>
    </source>
</evidence>
<keyword evidence="1" id="KW-0472">Membrane</keyword>